<comment type="caution">
    <text evidence="2">The sequence shown here is derived from an EMBL/GenBank/DDBJ whole genome shotgun (WGS) entry which is preliminary data.</text>
</comment>
<sequence>MNKEGEAGSAYCIYRASISEITNAKILLGRTAEVIGTAKGLKVAMSHCMAKYATNIVVCLENEEAALRTHTVYLSPSSSVKIAEFQVLREIWNSRVQSSREEEGAAKVQWVPGHAGIKVNKRADVLAKEACSETTTRTKASIYRAKSLIKERQESSITRYWKDHAPSSFGSLKILMTGQMPEELQNLSRKNLALILAARPARGDYATYHRRQAIVNLWRGEGSRTSI</sequence>
<reference evidence="2" key="1">
    <citation type="submission" date="2020-10" db="EMBL/GenBank/DDBJ databases">
        <authorList>
            <person name="Muller C M."/>
        </authorList>
    </citation>
    <scope>NUCLEOTIDE SEQUENCE</scope>
    <source>
        <strain evidence="2">THUN-12</strain>
    </source>
</reference>
<dbReference type="InterPro" id="IPR002156">
    <property type="entry name" value="RNaseH_domain"/>
</dbReference>
<evidence type="ECO:0000313" key="2">
    <source>
        <dbReference type="EMBL" id="CAD6503635.1"/>
    </source>
</evidence>
<protein>
    <submittedName>
        <fullName evidence="2">BgTH12-03294</fullName>
    </submittedName>
</protein>
<proteinExistence type="predicted"/>
<feature type="domain" description="RNase H type-1" evidence="1">
    <location>
        <begin position="89"/>
        <end position="131"/>
    </location>
</feature>
<dbReference type="Proteomes" id="UP000683417">
    <property type="component" value="Unassembled WGS sequence"/>
</dbReference>
<evidence type="ECO:0000313" key="3">
    <source>
        <dbReference type="Proteomes" id="UP000683417"/>
    </source>
</evidence>
<dbReference type="GO" id="GO:0004523">
    <property type="term" value="F:RNA-DNA hybrid ribonuclease activity"/>
    <property type="evidence" value="ECO:0007669"/>
    <property type="project" value="InterPro"/>
</dbReference>
<name>A0A9W4D2R7_BLUGR</name>
<dbReference type="Pfam" id="PF00075">
    <property type="entry name" value="RNase_H"/>
    <property type="match status" value="1"/>
</dbReference>
<dbReference type="EMBL" id="CAJHIT010000007">
    <property type="protein sequence ID" value="CAD6503635.1"/>
    <property type="molecule type" value="Genomic_DNA"/>
</dbReference>
<accession>A0A9W4D2R7</accession>
<dbReference type="GO" id="GO:0003676">
    <property type="term" value="F:nucleic acid binding"/>
    <property type="evidence" value="ECO:0007669"/>
    <property type="project" value="InterPro"/>
</dbReference>
<dbReference type="AlphaFoldDB" id="A0A9W4D2R7"/>
<organism evidence="2 3">
    <name type="scientific">Blumeria graminis f. sp. triticale</name>
    <dbReference type="NCBI Taxonomy" id="1689686"/>
    <lineage>
        <taxon>Eukaryota</taxon>
        <taxon>Fungi</taxon>
        <taxon>Dikarya</taxon>
        <taxon>Ascomycota</taxon>
        <taxon>Pezizomycotina</taxon>
        <taxon>Leotiomycetes</taxon>
        <taxon>Erysiphales</taxon>
        <taxon>Erysiphaceae</taxon>
        <taxon>Blumeria</taxon>
    </lineage>
</organism>
<evidence type="ECO:0000259" key="1">
    <source>
        <dbReference type="Pfam" id="PF00075"/>
    </source>
</evidence>
<gene>
    <name evidence="2" type="ORF">BGTH12_LOCUS4993</name>
</gene>